<reference evidence="1" key="1">
    <citation type="journal article" date="2020" name="Mol. Plant Microbe Interact.">
        <title>Genome Sequence of the Biocontrol Agent Coniothyrium minitans strain Conio (IMI 134523).</title>
        <authorList>
            <person name="Patel D."/>
            <person name="Shittu T.A."/>
            <person name="Baroncelli R."/>
            <person name="Muthumeenakshi S."/>
            <person name="Osborne T.H."/>
            <person name="Janganan T.K."/>
            <person name="Sreenivasaprasad S."/>
        </authorList>
    </citation>
    <scope>NUCLEOTIDE SEQUENCE</scope>
    <source>
        <strain evidence="1">Conio</strain>
    </source>
</reference>
<dbReference type="InterPro" id="IPR021276">
    <property type="entry name" value="DUF2855"/>
</dbReference>
<evidence type="ECO:0000313" key="1">
    <source>
        <dbReference type="EMBL" id="KAF9731361.1"/>
    </source>
</evidence>
<keyword evidence="2" id="KW-1185">Reference proteome</keyword>
<gene>
    <name evidence="1" type="ORF">PMIN01_10378</name>
</gene>
<dbReference type="AlphaFoldDB" id="A0A9P6G900"/>
<protein>
    <submittedName>
        <fullName evidence="1">Uncharacterized protein</fullName>
    </submittedName>
</protein>
<dbReference type="Proteomes" id="UP000756921">
    <property type="component" value="Unassembled WGS sequence"/>
</dbReference>
<dbReference type="OrthoDB" id="192702at2759"/>
<name>A0A9P6G900_9PLEO</name>
<sequence>MASETQIHVFDKGNYSNHRLVTLPPTQPEPLPPSSLRLKTKILGLTTNNLTYANMGFALGWWDTYPIPPTAAAPFHDRDTYATVAGWGYAEVVESTFPGAKAGDSVFGYVHVGSGTWDVSGSGSGLEDGQVLVTSAHRAHLWKIYNRLQVLPPLRQLERDHGRDKLGWDALMQVLFGTGYNLSTYGFAWEDGARIHPSGEGAWSAEEAKLAGAVVVVLNAGGKTGMGFAYAARHGRPQDQQPTTIIGVGSESSKALLEACGFYDEVLLNGDAPKVAELVGKASPGKVALLDFGARPGVFAAYTGALQDTGVPLARFFVGGDNRPAKPQDLMKARGERGEGIQVNANTLREKGIDVGGQKYFEGFDKAWEGFVRQGAIKGTNLVWGEGMEGWARGWEAFCKDEVRGGEGLVYTL</sequence>
<evidence type="ECO:0000313" key="2">
    <source>
        <dbReference type="Proteomes" id="UP000756921"/>
    </source>
</evidence>
<dbReference type="EMBL" id="WJXW01000012">
    <property type="protein sequence ID" value="KAF9731361.1"/>
    <property type="molecule type" value="Genomic_DNA"/>
</dbReference>
<accession>A0A9P6G900</accession>
<proteinExistence type="predicted"/>
<organism evidence="1 2">
    <name type="scientific">Paraphaeosphaeria minitans</name>
    <dbReference type="NCBI Taxonomy" id="565426"/>
    <lineage>
        <taxon>Eukaryota</taxon>
        <taxon>Fungi</taxon>
        <taxon>Dikarya</taxon>
        <taxon>Ascomycota</taxon>
        <taxon>Pezizomycotina</taxon>
        <taxon>Dothideomycetes</taxon>
        <taxon>Pleosporomycetidae</taxon>
        <taxon>Pleosporales</taxon>
        <taxon>Massarineae</taxon>
        <taxon>Didymosphaeriaceae</taxon>
        <taxon>Paraphaeosphaeria</taxon>
    </lineage>
</organism>
<comment type="caution">
    <text evidence="1">The sequence shown here is derived from an EMBL/GenBank/DDBJ whole genome shotgun (WGS) entry which is preliminary data.</text>
</comment>
<dbReference type="Pfam" id="PF11017">
    <property type="entry name" value="DUF2855"/>
    <property type="match status" value="1"/>
</dbReference>